<evidence type="ECO:0000313" key="2">
    <source>
        <dbReference type="EMBL" id="TGG88400.1"/>
    </source>
</evidence>
<evidence type="ECO:0000313" key="4">
    <source>
        <dbReference type="Proteomes" id="UP000297288"/>
    </source>
</evidence>
<evidence type="ECO:0000313" key="1">
    <source>
        <dbReference type="EMBL" id="SDC25114.1"/>
    </source>
</evidence>
<dbReference type="AlphaFoldDB" id="A0A1G6K2A9"/>
<sequence>MKNEIIYIILKLALSRGNLIKVRSKQFLDEARIISYKNKRLKIVKPTFDVNENDNLLLDIVYNGTFKLNGVCVDKNEHDITLKIKEDFQYITKRKDFRIPLFIPIIINDKINAVLVDFNSSNYLALLAFKGEIKYGDLISIKTKNIDDIILEGKCEKVRDELFNMERVVVKVNSKNSQKAIEMFNKLIEYYV</sequence>
<dbReference type="RefSeq" id="WP_091402876.1">
    <property type="nucleotide sequence ID" value="NZ_FMYV01000002.1"/>
</dbReference>
<dbReference type="EMBL" id="SRME01000002">
    <property type="protein sequence ID" value="TGG88400.1"/>
    <property type="molecule type" value="Genomic_DNA"/>
</dbReference>
<proteinExistence type="predicted"/>
<accession>A0A1G6K2A9</accession>
<keyword evidence="3" id="KW-1185">Reference proteome</keyword>
<organism evidence="1 3">
    <name type="scientific">Geotoga petraea</name>
    <dbReference type="NCBI Taxonomy" id="28234"/>
    <lineage>
        <taxon>Bacteria</taxon>
        <taxon>Thermotogati</taxon>
        <taxon>Thermotogota</taxon>
        <taxon>Thermotogae</taxon>
        <taxon>Petrotogales</taxon>
        <taxon>Petrotogaceae</taxon>
        <taxon>Geotoga</taxon>
    </lineage>
</organism>
<dbReference type="EMBL" id="FMYV01000002">
    <property type="protein sequence ID" value="SDC25114.1"/>
    <property type="molecule type" value="Genomic_DNA"/>
</dbReference>
<evidence type="ECO:0000313" key="3">
    <source>
        <dbReference type="Proteomes" id="UP000199322"/>
    </source>
</evidence>
<reference evidence="1 3" key="1">
    <citation type="submission" date="2016-10" db="EMBL/GenBank/DDBJ databases">
        <authorList>
            <person name="de Groot N.N."/>
        </authorList>
    </citation>
    <scope>NUCLEOTIDE SEQUENCE [LARGE SCALE GENOMIC DNA]</scope>
    <source>
        <strain evidence="1 3">WG14</strain>
    </source>
</reference>
<reference evidence="2 4" key="2">
    <citation type="submission" date="2019-04" db="EMBL/GenBank/DDBJ databases">
        <title>Draft genome sequence data and analysis of a Fermenting Bacterium, Geotoga petraea strain HO-Geo1, isolated from heavy-oil petroleum reservoir in Russia.</title>
        <authorList>
            <person name="Grouzdev D.S."/>
            <person name="Semenova E.M."/>
            <person name="Sokolova D.S."/>
            <person name="Tourova T.P."/>
            <person name="Poltaraus A.B."/>
            <person name="Nazina T.N."/>
        </authorList>
    </citation>
    <scope>NUCLEOTIDE SEQUENCE [LARGE SCALE GENOMIC DNA]</scope>
    <source>
        <strain evidence="2 4">HO-Geo1</strain>
    </source>
</reference>
<name>A0A1G6K2A9_9BACT</name>
<dbReference type="OrthoDB" id="45877at2"/>
<gene>
    <name evidence="2" type="ORF">E4650_04980</name>
    <name evidence="1" type="ORF">SAMN04488588_0714</name>
</gene>
<dbReference type="Proteomes" id="UP000199322">
    <property type="component" value="Unassembled WGS sequence"/>
</dbReference>
<protein>
    <submittedName>
        <fullName evidence="1">Uncharacterized protein</fullName>
    </submittedName>
</protein>
<dbReference type="STRING" id="28234.SAMN04488588_0714"/>
<dbReference type="Proteomes" id="UP000297288">
    <property type="component" value="Unassembled WGS sequence"/>
</dbReference>